<evidence type="ECO:0000256" key="4">
    <source>
        <dbReference type="PROSITE-ProRule" id="PRU00192"/>
    </source>
</evidence>
<feature type="region of interest" description="Important for donor substrate binding" evidence="5">
    <location>
        <begin position="367"/>
        <end position="368"/>
    </location>
</feature>
<keyword evidence="3 5" id="KW-0808">Transferase</keyword>
<dbReference type="Proteomes" id="UP001177023">
    <property type="component" value="Unassembled WGS sequence"/>
</dbReference>
<dbReference type="PANTHER" id="PTHR13132">
    <property type="entry name" value="ALPHA- 1,6 -FUCOSYLTRANSFERASE"/>
    <property type="match status" value="1"/>
</dbReference>
<feature type="coiled-coil region" evidence="6">
    <location>
        <begin position="46"/>
        <end position="87"/>
    </location>
</feature>
<keyword evidence="10" id="KW-1185">Reference proteome</keyword>
<evidence type="ECO:0000256" key="1">
    <source>
        <dbReference type="ARBA" id="ARBA00022443"/>
    </source>
</evidence>
<evidence type="ECO:0000256" key="3">
    <source>
        <dbReference type="ARBA" id="ARBA00022679"/>
    </source>
</evidence>
<dbReference type="EMBL" id="CATQJA010002231">
    <property type="protein sequence ID" value="CAJ0570062.1"/>
    <property type="molecule type" value="Genomic_DNA"/>
</dbReference>
<dbReference type="CDD" id="cd11792">
    <property type="entry name" value="SH3_Fut8"/>
    <property type="match status" value="1"/>
</dbReference>
<feature type="domain" description="SH3" evidence="7">
    <location>
        <begin position="504"/>
        <end position="565"/>
    </location>
</feature>
<keyword evidence="2 5" id="KW-0328">Glycosyltransferase</keyword>
<evidence type="ECO:0008006" key="11">
    <source>
        <dbReference type="Google" id="ProtNLM"/>
    </source>
</evidence>
<dbReference type="InterPro" id="IPR001452">
    <property type="entry name" value="SH3_domain"/>
</dbReference>
<dbReference type="AlphaFoldDB" id="A0AA36CKK9"/>
<dbReference type="Pfam" id="PF19745">
    <property type="entry name" value="FUT8_N_cat"/>
    <property type="match status" value="1"/>
</dbReference>
<gene>
    <name evidence="9" type="ORF">MSPICULIGERA_LOCUS8515</name>
</gene>
<dbReference type="PROSITE" id="PS50002">
    <property type="entry name" value="SH3"/>
    <property type="match status" value="1"/>
</dbReference>
<reference evidence="9" key="1">
    <citation type="submission" date="2023-06" db="EMBL/GenBank/DDBJ databases">
        <authorList>
            <person name="Delattre M."/>
        </authorList>
    </citation>
    <scope>NUCLEOTIDE SEQUENCE</scope>
    <source>
        <strain evidence="9">AF72</strain>
    </source>
</reference>
<dbReference type="SMART" id="SM00326">
    <property type="entry name" value="SH3"/>
    <property type="match status" value="1"/>
</dbReference>
<dbReference type="PROSITE" id="PS51659">
    <property type="entry name" value="GT23"/>
    <property type="match status" value="1"/>
</dbReference>
<evidence type="ECO:0000313" key="10">
    <source>
        <dbReference type="Proteomes" id="UP001177023"/>
    </source>
</evidence>
<dbReference type="InterPro" id="IPR045573">
    <property type="entry name" value="Fut8_N_cat"/>
</dbReference>
<dbReference type="FunFam" id="2.30.30.40:FF:000070">
    <property type="entry name" value="Alpha-(1,6)-fucosyltransferase"/>
    <property type="match status" value="1"/>
</dbReference>
<evidence type="ECO:0000256" key="5">
    <source>
        <dbReference type="PROSITE-ProRule" id="PRU00992"/>
    </source>
</evidence>
<dbReference type="Gene3D" id="2.30.30.40">
    <property type="entry name" value="SH3 Domains"/>
    <property type="match status" value="1"/>
</dbReference>
<comment type="caution">
    <text evidence="9">The sequence shown here is derived from an EMBL/GenBank/DDBJ whole genome shotgun (WGS) entry which is preliminary data.</text>
</comment>
<evidence type="ECO:0000259" key="8">
    <source>
        <dbReference type="PROSITE" id="PS51659"/>
    </source>
</evidence>
<dbReference type="SUPFAM" id="SSF50044">
    <property type="entry name" value="SH3-domain"/>
    <property type="match status" value="1"/>
</dbReference>
<accession>A0AA36CKK9</accession>
<name>A0AA36CKK9_9BILA</name>
<dbReference type="PANTHER" id="PTHR13132:SF29">
    <property type="entry name" value="ALPHA-(1,6)-FUCOSYLTRANSFERASE"/>
    <property type="match status" value="1"/>
</dbReference>
<dbReference type="Pfam" id="PF14604">
    <property type="entry name" value="SH3_9"/>
    <property type="match status" value="1"/>
</dbReference>
<protein>
    <recommendedName>
        <fullName evidence="11">Alpha-(1,6)-fucosyltransferase</fullName>
    </recommendedName>
</protein>
<sequence length="573" mass="65848">MWSVKTAAVVALVLWIVVLLYLSQSLFTLQGRSESYADSSAVSSRLDEALSNIRELRDQNERLQQMIQQERNERERIQELKRRASGRGEKLQIKESREAKENNQQMVVPKPLEPDAFGPGRQFEEVRRGVDQRIWEMFYYLRKEFKDNKDSDVFKNHTLEQMTSLLAHSYNLSDVYAEWRSKSLLGLTEKIQKRIDEIQNPPDCKRANILVCNLDKQCGFGCQLHHVGYCFVVAFGESRTLILTQNGRIWRYSRQGWSGAFLPVSKCTADEALNGETPHAFRGSAGVRVVELPIVDALQDRPATLPLSLPKQLEDEMLKLHSNPPLYFISQFIWYLMRNNVEMDRVIERAVAKVPFGKGPIVGIQVRRTDKIGTEAAFHSVDEYMEWVEIWFRVQDKRVGKPVPRKVFVASDDPSVLAETRKNYPLYEVFGDADIADTAKLNSRYTDASLYGVVTDIQLLSRCDYLVCTFSSQVCRMGYELMQVRKPDGEAFHSLDDVYYYGGQHDHEQVAIEDHVPERDAEIELKVGDTVGLAGNHWDGFSKGTNRRTLKVGLYPSYKVVERWRVIDFPALN</sequence>
<dbReference type="CDD" id="cd11300">
    <property type="entry name" value="Fut8_like"/>
    <property type="match status" value="1"/>
</dbReference>
<feature type="domain" description="GT23" evidence="8">
    <location>
        <begin position="206"/>
        <end position="498"/>
    </location>
</feature>
<keyword evidence="1 4" id="KW-0728">SH3 domain</keyword>
<dbReference type="InterPro" id="IPR027350">
    <property type="entry name" value="GT23_dom"/>
</dbReference>
<proteinExistence type="inferred from homology"/>
<dbReference type="GO" id="GO:0006487">
    <property type="term" value="P:protein N-linked glycosylation"/>
    <property type="evidence" value="ECO:0007669"/>
    <property type="project" value="TreeGrafter"/>
</dbReference>
<evidence type="ECO:0000256" key="2">
    <source>
        <dbReference type="ARBA" id="ARBA00022676"/>
    </source>
</evidence>
<dbReference type="Gene3D" id="3.40.50.11350">
    <property type="match status" value="1"/>
</dbReference>
<keyword evidence="6" id="KW-0175">Coiled coil</keyword>
<dbReference type="InterPro" id="IPR036028">
    <property type="entry name" value="SH3-like_dom_sf"/>
</dbReference>
<dbReference type="GO" id="GO:0046921">
    <property type="term" value="F:alpha-(1-&gt;6)-fucosyltransferase activity"/>
    <property type="evidence" value="ECO:0007669"/>
    <property type="project" value="TreeGrafter"/>
</dbReference>
<organism evidence="9 10">
    <name type="scientific">Mesorhabditis spiculigera</name>
    <dbReference type="NCBI Taxonomy" id="96644"/>
    <lineage>
        <taxon>Eukaryota</taxon>
        <taxon>Metazoa</taxon>
        <taxon>Ecdysozoa</taxon>
        <taxon>Nematoda</taxon>
        <taxon>Chromadorea</taxon>
        <taxon>Rhabditida</taxon>
        <taxon>Rhabditina</taxon>
        <taxon>Rhabditomorpha</taxon>
        <taxon>Rhabditoidea</taxon>
        <taxon>Rhabditidae</taxon>
        <taxon>Mesorhabditinae</taxon>
        <taxon>Mesorhabditis</taxon>
    </lineage>
</organism>
<comment type="similarity">
    <text evidence="5">Belongs to the glycosyltransferase 23 family.</text>
</comment>
<evidence type="ECO:0000313" key="9">
    <source>
        <dbReference type="EMBL" id="CAJ0570062.1"/>
    </source>
</evidence>
<dbReference type="InterPro" id="IPR035653">
    <property type="entry name" value="Fut8_SH3"/>
</dbReference>
<feature type="non-terminal residue" evidence="9">
    <location>
        <position position="1"/>
    </location>
</feature>
<evidence type="ECO:0000259" key="7">
    <source>
        <dbReference type="PROSITE" id="PS50002"/>
    </source>
</evidence>
<evidence type="ECO:0000256" key="6">
    <source>
        <dbReference type="SAM" id="Coils"/>
    </source>
</evidence>